<dbReference type="Pfam" id="PF01636">
    <property type="entry name" value="APH"/>
    <property type="match status" value="1"/>
</dbReference>
<reference evidence="2 3" key="1">
    <citation type="submission" date="2022-06" db="EMBL/GenBank/DDBJ databases">
        <title>Genomic Encyclopedia of Archaeal and Bacterial Type Strains, Phase II (KMG-II): from individual species to whole genera.</title>
        <authorList>
            <person name="Goeker M."/>
        </authorList>
    </citation>
    <scope>NUCLEOTIDE SEQUENCE [LARGE SCALE GENOMIC DNA]</scope>
    <source>
        <strain evidence="2 3">DSM 40477</strain>
    </source>
</reference>
<proteinExistence type="predicted"/>
<dbReference type="InterPro" id="IPR016259">
    <property type="entry name" value="Hygromycin-B_Kinase"/>
</dbReference>
<dbReference type="PANTHER" id="PTHR21310">
    <property type="entry name" value="AMINOGLYCOSIDE PHOSPHOTRANSFERASE-RELATED-RELATED"/>
    <property type="match status" value="1"/>
</dbReference>
<feature type="domain" description="Aminoglycoside phosphotransferase" evidence="1">
    <location>
        <begin position="51"/>
        <end position="278"/>
    </location>
</feature>
<dbReference type="InterPro" id="IPR002575">
    <property type="entry name" value="Aminoglycoside_PTrfase"/>
</dbReference>
<organism evidence="2 3">
    <name type="scientific">Streptoalloteichus tenebrarius (strain ATCC 17920 / DSM 40477 / JCM 4838 / CBS 697.72 / NBRC 16177 / NCIMB 11028 / NRRL B-12390 / A12253. 1 / ISP 5477)</name>
    <name type="common">Streptomyces tenebrarius</name>
    <dbReference type="NCBI Taxonomy" id="1933"/>
    <lineage>
        <taxon>Bacteria</taxon>
        <taxon>Bacillati</taxon>
        <taxon>Actinomycetota</taxon>
        <taxon>Actinomycetes</taxon>
        <taxon>Pseudonocardiales</taxon>
        <taxon>Pseudonocardiaceae</taxon>
        <taxon>Streptoalloteichus</taxon>
    </lineage>
</organism>
<evidence type="ECO:0000313" key="3">
    <source>
        <dbReference type="Proteomes" id="UP001205311"/>
    </source>
</evidence>
<dbReference type="CDD" id="cd05120">
    <property type="entry name" value="APH_ChoK_like"/>
    <property type="match status" value="1"/>
</dbReference>
<name>A0ABT1HTD4_STRSD</name>
<protein>
    <submittedName>
        <fullName evidence="2">Hygromycin-B 7''-O-kinase</fullName>
    </submittedName>
</protein>
<comment type="caution">
    <text evidence="2">The sequence shown here is derived from an EMBL/GenBank/DDBJ whole genome shotgun (WGS) entry which is preliminary data.</text>
</comment>
<dbReference type="PANTHER" id="PTHR21310:SF15">
    <property type="entry name" value="AMINOGLYCOSIDE PHOSPHOTRANSFERASE DOMAIN-CONTAINING PROTEIN"/>
    <property type="match status" value="1"/>
</dbReference>
<dbReference type="PIRSF" id="PIRSF000707">
    <property type="entry name" value="Hygromycin-B_kinase"/>
    <property type="match status" value="1"/>
</dbReference>
<accession>A0ABT1HTD4</accession>
<dbReference type="InterPro" id="IPR051678">
    <property type="entry name" value="AGP_Transferase"/>
</dbReference>
<dbReference type="SUPFAM" id="SSF56112">
    <property type="entry name" value="Protein kinase-like (PK-like)"/>
    <property type="match status" value="1"/>
</dbReference>
<gene>
    <name evidence="2" type="ORF">LX15_002472</name>
</gene>
<dbReference type="Gene3D" id="3.90.1200.10">
    <property type="match status" value="1"/>
</dbReference>
<dbReference type="EMBL" id="JAMTCP010000011">
    <property type="protein sequence ID" value="MCP2258774.1"/>
    <property type="molecule type" value="Genomic_DNA"/>
</dbReference>
<evidence type="ECO:0000313" key="2">
    <source>
        <dbReference type="EMBL" id="MCP2258774.1"/>
    </source>
</evidence>
<dbReference type="InterPro" id="IPR011009">
    <property type="entry name" value="Kinase-like_dom_sf"/>
</dbReference>
<dbReference type="Proteomes" id="UP001205311">
    <property type="component" value="Unassembled WGS sequence"/>
</dbReference>
<evidence type="ECO:0000259" key="1">
    <source>
        <dbReference type="Pfam" id="PF01636"/>
    </source>
</evidence>
<sequence length="324" mass="35751">MSYGHAMSQGSVLPRAETVEEFDALRSDEARLVPGVTALCRRLGFRDDAIVRFEGGSLPVYAVGSSRVLKLYPAVYRHELDVESGVLAAVEGRLPVPTPGVEAVGECEGWGYVLMERLRGESLTAVWPRTSPRQRDRLADELGAALAAMHAIEDPVLDRLGPADWERFVAEQRAGCVDQQRRAGLGEPWLAQVPDFLDAVPLAPPTPPVLLHTEVMSDHLLVTPCDDGWTLSGLFDFEPAMRGAREYEFAAVGLFVSRGDAAFLRRLLTAYGYAPHQLGEDLSRRFLAYTLLHVYSDLRWYLQELPAPPEPTLDALAATWWALG</sequence>
<keyword evidence="3" id="KW-1185">Reference proteome</keyword>